<proteinExistence type="predicted"/>
<gene>
    <name evidence="1" type="ORF">rosag_24270</name>
</gene>
<keyword evidence="2" id="KW-1185">Reference proteome</keyword>
<dbReference type="Proteomes" id="UP001161325">
    <property type="component" value="Unassembled WGS sequence"/>
</dbReference>
<dbReference type="EMBL" id="BRXS01000003">
    <property type="protein sequence ID" value="GLC25914.1"/>
    <property type="molecule type" value="Genomic_DNA"/>
</dbReference>
<dbReference type="PROSITE" id="PS51257">
    <property type="entry name" value="PROKAR_LIPOPROTEIN"/>
    <property type="match status" value="1"/>
</dbReference>
<comment type="caution">
    <text evidence="1">The sequence shown here is derived from an EMBL/GenBank/DDBJ whole genome shotgun (WGS) entry which is preliminary data.</text>
</comment>
<organism evidence="1 2">
    <name type="scientific">Roseisolibacter agri</name>
    <dbReference type="NCBI Taxonomy" id="2014610"/>
    <lineage>
        <taxon>Bacteria</taxon>
        <taxon>Pseudomonadati</taxon>
        <taxon>Gemmatimonadota</taxon>
        <taxon>Gemmatimonadia</taxon>
        <taxon>Gemmatimonadales</taxon>
        <taxon>Gemmatimonadaceae</taxon>
        <taxon>Roseisolibacter</taxon>
    </lineage>
</organism>
<evidence type="ECO:0000313" key="1">
    <source>
        <dbReference type="EMBL" id="GLC25914.1"/>
    </source>
</evidence>
<protein>
    <recommendedName>
        <fullName evidence="3">Ig-like domain-containing protein</fullName>
    </recommendedName>
</protein>
<accession>A0AA37Q3X1</accession>
<name>A0AA37Q3X1_9BACT</name>
<sequence length="134" mass="14040">MHTSRHPALRFRRYVVFTSAVASALACRGADVSCLDCGGFEMAQVMPVVSRIAVGDTAALVLTLTNGSGRRLPSMVTWTSTRPEVASIEAAVPVSRPAMLRAHAAGETVLTARLTGTGGESHIVVLPLTVTARP</sequence>
<evidence type="ECO:0000313" key="2">
    <source>
        <dbReference type="Proteomes" id="UP001161325"/>
    </source>
</evidence>
<dbReference type="Gene3D" id="2.60.40.1080">
    <property type="match status" value="1"/>
</dbReference>
<reference evidence="1" key="1">
    <citation type="submission" date="2022-08" db="EMBL/GenBank/DDBJ databases">
        <title>Draft genome sequencing of Roseisolibacter agri AW1220.</title>
        <authorList>
            <person name="Tobiishi Y."/>
            <person name="Tonouchi A."/>
        </authorList>
    </citation>
    <scope>NUCLEOTIDE SEQUENCE</scope>
    <source>
        <strain evidence="1">AW1220</strain>
    </source>
</reference>
<dbReference type="AlphaFoldDB" id="A0AA37Q3X1"/>
<evidence type="ECO:0008006" key="3">
    <source>
        <dbReference type="Google" id="ProtNLM"/>
    </source>
</evidence>